<dbReference type="AlphaFoldDB" id="F9DS24"/>
<comment type="caution">
    <text evidence="2">The sequence shown here is derived from an EMBL/GenBank/DDBJ whole genome shotgun (WGS) entry which is preliminary data.</text>
</comment>
<accession>F9DS24</accession>
<dbReference type="Proteomes" id="UP000005316">
    <property type="component" value="Unassembled WGS sequence"/>
</dbReference>
<dbReference type="EMBL" id="AFPZ01000046">
    <property type="protein sequence ID" value="EGQ26324.1"/>
    <property type="molecule type" value="Genomic_DNA"/>
</dbReference>
<gene>
    <name evidence="2" type="ORF">HMPREF9372_1604</name>
</gene>
<proteinExistence type="predicted"/>
<evidence type="ECO:0000313" key="3">
    <source>
        <dbReference type="Proteomes" id="UP000005316"/>
    </source>
</evidence>
<keyword evidence="1" id="KW-0472">Membrane</keyword>
<evidence type="ECO:0000313" key="2">
    <source>
        <dbReference type="EMBL" id="EGQ26324.1"/>
    </source>
</evidence>
<keyword evidence="1" id="KW-0812">Transmembrane</keyword>
<name>F9DS24_9BACL</name>
<dbReference type="RefSeq" id="WP_009766471.1">
    <property type="nucleotide sequence ID" value="NZ_GL982997.1"/>
</dbReference>
<sequence length="41" mass="4594">MESLEGVDGMFGGVSSVPSWFYLVAFAVVLLLVLFIEWKTR</sequence>
<evidence type="ECO:0000256" key="1">
    <source>
        <dbReference type="SAM" id="Phobius"/>
    </source>
</evidence>
<protein>
    <submittedName>
        <fullName evidence="2">Uncharacterized protein</fullName>
    </submittedName>
</protein>
<reference evidence="2 3" key="1">
    <citation type="submission" date="2011-04" db="EMBL/GenBank/DDBJ databases">
        <authorList>
            <person name="Muzny D."/>
            <person name="Qin X."/>
            <person name="Deng J."/>
            <person name="Jiang H."/>
            <person name="Liu Y."/>
            <person name="Qu J."/>
            <person name="Song X.-Z."/>
            <person name="Zhang L."/>
            <person name="Thornton R."/>
            <person name="Coyle M."/>
            <person name="Francisco L."/>
            <person name="Jackson L."/>
            <person name="Javaid M."/>
            <person name="Korchina V."/>
            <person name="Kovar C."/>
            <person name="Mata R."/>
            <person name="Mathew T."/>
            <person name="Ngo R."/>
            <person name="Nguyen L."/>
            <person name="Nguyen N."/>
            <person name="Okwuonu G."/>
            <person name="Ongeri F."/>
            <person name="Pham C."/>
            <person name="Simmons D."/>
            <person name="Wilczek-Boney K."/>
            <person name="Hale W."/>
            <person name="Jakkamsetti A."/>
            <person name="Pham P."/>
            <person name="Ruth R."/>
            <person name="San Lucas F."/>
            <person name="Warren J."/>
            <person name="Zhang J."/>
            <person name="Zhao Z."/>
            <person name="Zhou C."/>
            <person name="Zhu D."/>
            <person name="Lee S."/>
            <person name="Bess C."/>
            <person name="Blankenburg K."/>
            <person name="Forbes L."/>
            <person name="Fu Q."/>
            <person name="Gubbala S."/>
            <person name="Hirani K."/>
            <person name="Jayaseelan J.C."/>
            <person name="Lara F."/>
            <person name="Munidasa M."/>
            <person name="Palculict T."/>
            <person name="Patil S."/>
            <person name="Pu L.-L."/>
            <person name="Saada N."/>
            <person name="Tang L."/>
            <person name="Weissenberger G."/>
            <person name="Zhu Y."/>
            <person name="Hemphill L."/>
            <person name="Shang Y."/>
            <person name="Youmans B."/>
            <person name="Ayvaz T."/>
            <person name="Ross M."/>
            <person name="Santibanez J."/>
            <person name="Aqrawi P."/>
            <person name="Gross S."/>
            <person name="Joshi V."/>
            <person name="Fowler G."/>
            <person name="Nazareth L."/>
            <person name="Reid J."/>
            <person name="Worley K."/>
            <person name="Petrosino J."/>
            <person name="Highlander S."/>
            <person name="Gibbs R."/>
        </authorList>
    </citation>
    <scope>NUCLEOTIDE SEQUENCE [LARGE SCALE GENOMIC DNA]</scope>
    <source>
        <strain evidence="2 3">2681</strain>
    </source>
</reference>
<organism evidence="2 3">
    <name type="scientific">Sporosarcina newyorkensis 2681</name>
    <dbReference type="NCBI Taxonomy" id="1027292"/>
    <lineage>
        <taxon>Bacteria</taxon>
        <taxon>Bacillati</taxon>
        <taxon>Bacillota</taxon>
        <taxon>Bacilli</taxon>
        <taxon>Bacillales</taxon>
        <taxon>Caryophanaceae</taxon>
        <taxon>Sporosarcina</taxon>
    </lineage>
</organism>
<keyword evidence="1" id="KW-1133">Transmembrane helix</keyword>
<dbReference type="HOGENOM" id="CLU_219150_0_0_9"/>
<feature type="transmembrane region" description="Helical" evidence="1">
    <location>
        <begin position="20"/>
        <end position="38"/>
    </location>
</feature>